<dbReference type="PATRIC" id="fig|1397108.4.peg.1449"/>
<dbReference type="KEGG" id="cmar:IMCC12053_1416"/>
<evidence type="ECO:0000313" key="2">
    <source>
        <dbReference type="EMBL" id="ALI55363.1"/>
    </source>
</evidence>
<reference evidence="3" key="1">
    <citation type="submission" date="2015-05" db="EMBL/GenBank/DDBJ databases">
        <authorList>
            <person name="Oh H.-M."/>
            <person name="Yang J.-A."/>
            <person name="Cho J.-C."/>
            <person name="Kang I."/>
        </authorList>
    </citation>
    <scope>NUCLEOTIDE SEQUENCE [LARGE SCALE GENOMIC DNA]</scope>
    <source>
        <strain evidence="3">IMCC 12053</strain>
    </source>
</reference>
<feature type="region of interest" description="Disordered" evidence="1">
    <location>
        <begin position="26"/>
        <end position="52"/>
    </location>
</feature>
<sequence>MKSIKTGALLISVLLVSACSEGIVAGLSGEGGRGKVKTDKTRDYGQGDGPNGSHLSNLVAGIWVDPQGCDHWIIDDGVEGYLSSRVDKYGKPICSGIAPPNMAVGPFKGSQTVSDPL</sequence>
<proteinExistence type="predicted"/>
<organism evidence="2 3">
    <name type="scientific">Celeribacter marinus</name>
    <dbReference type="NCBI Taxonomy" id="1397108"/>
    <lineage>
        <taxon>Bacteria</taxon>
        <taxon>Pseudomonadati</taxon>
        <taxon>Pseudomonadota</taxon>
        <taxon>Alphaproteobacteria</taxon>
        <taxon>Rhodobacterales</taxon>
        <taxon>Roseobacteraceae</taxon>
        <taxon>Celeribacter</taxon>
    </lineage>
</organism>
<dbReference type="EMBL" id="CP012023">
    <property type="protein sequence ID" value="ALI55363.1"/>
    <property type="molecule type" value="Genomic_DNA"/>
</dbReference>
<protein>
    <submittedName>
        <fullName evidence="2">Lipoprotein, putative</fullName>
    </submittedName>
</protein>
<evidence type="ECO:0000256" key="1">
    <source>
        <dbReference type="SAM" id="MobiDB-lite"/>
    </source>
</evidence>
<dbReference type="STRING" id="1397108.IMCC12053_1416"/>
<evidence type="ECO:0000313" key="3">
    <source>
        <dbReference type="Proteomes" id="UP000064920"/>
    </source>
</evidence>
<dbReference type="OrthoDB" id="7859745at2"/>
<dbReference type="AlphaFoldDB" id="A0A0P0A9U8"/>
<keyword evidence="2" id="KW-0449">Lipoprotein</keyword>
<feature type="compositionally biased region" description="Basic and acidic residues" evidence="1">
    <location>
        <begin position="32"/>
        <end position="45"/>
    </location>
</feature>
<dbReference type="RefSeq" id="WP_062217138.1">
    <property type="nucleotide sequence ID" value="NZ_CP012023.1"/>
</dbReference>
<dbReference type="Proteomes" id="UP000064920">
    <property type="component" value="Chromosome"/>
</dbReference>
<keyword evidence="3" id="KW-1185">Reference proteome</keyword>
<accession>A0A0P0A9U8</accession>
<name>A0A0P0A9U8_9RHOB</name>
<dbReference type="PROSITE" id="PS51257">
    <property type="entry name" value="PROKAR_LIPOPROTEIN"/>
    <property type="match status" value="1"/>
</dbReference>
<gene>
    <name evidence="2" type="ORF">IMCC12053_1416</name>
</gene>